<sequence length="73" mass="7860">MDQEALGKSTGMGRNTISAIENGLGANARHLFAVTEQLGLIDDFQTLVNDKLSATNNSLVSKSCKASEMIFRE</sequence>
<dbReference type="Proteomes" id="UP000008372">
    <property type="component" value="Unassembled WGS sequence"/>
</dbReference>
<dbReference type="InterPro" id="IPR010982">
    <property type="entry name" value="Lambda_DNA-bd_dom_sf"/>
</dbReference>
<accession>A0ABQ0I0T8</accession>
<dbReference type="InterPro" id="IPR001387">
    <property type="entry name" value="Cro/C1-type_HTH"/>
</dbReference>
<dbReference type="PROSITE" id="PS50943">
    <property type="entry name" value="HTH_CROC1"/>
    <property type="match status" value="1"/>
</dbReference>
<dbReference type="Gene3D" id="1.10.260.40">
    <property type="entry name" value="lambda repressor-like DNA-binding domains"/>
    <property type="match status" value="1"/>
</dbReference>
<organism evidence="2 3">
    <name type="scientific">Paraglaciecola agarilytica NO2</name>
    <dbReference type="NCBI Taxonomy" id="1125747"/>
    <lineage>
        <taxon>Bacteria</taxon>
        <taxon>Pseudomonadati</taxon>
        <taxon>Pseudomonadota</taxon>
        <taxon>Gammaproteobacteria</taxon>
        <taxon>Alteromonadales</taxon>
        <taxon>Alteromonadaceae</taxon>
        <taxon>Paraglaciecola</taxon>
    </lineage>
</organism>
<evidence type="ECO:0000313" key="3">
    <source>
        <dbReference type="Proteomes" id="UP000008372"/>
    </source>
</evidence>
<reference evidence="2 3" key="1">
    <citation type="journal article" date="2014" name="Environ. Microbiol.">
        <title>Comparative genomics of the marine bacterial genus Glaciecola reveals the high degree of genomic diversity and genomic characteristic for cold adaptation.</title>
        <authorList>
            <person name="Qin Q.L."/>
            <person name="Xie B.B."/>
            <person name="Yu Y."/>
            <person name="Shu Y.L."/>
            <person name="Rong J.C."/>
            <person name="Zhang Y.J."/>
            <person name="Zhao D.L."/>
            <person name="Chen X.L."/>
            <person name="Zhang X.Y."/>
            <person name="Chen B."/>
            <person name="Zhou B.C."/>
            <person name="Zhang Y.Z."/>
        </authorList>
    </citation>
    <scope>NUCLEOTIDE SEQUENCE [LARGE SCALE GENOMIC DNA]</scope>
    <source>
        <strain evidence="2 3">NO2</strain>
    </source>
</reference>
<keyword evidence="3" id="KW-1185">Reference proteome</keyword>
<evidence type="ECO:0000313" key="2">
    <source>
        <dbReference type="EMBL" id="GAC02931.1"/>
    </source>
</evidence>
<proteinExistence type="predicted"/>
<feature type="domain" description="HTH cro/C1-type" evidence="1">
    <location>
        <begin position="3"/>
        <end position="44"/>
    </location>
</feature>
<name>A0ABQ0I0T8_9ALTE</name>
<protein>
    <recommendedName>
        <fullName evidence="1">HTH cro/C1-type domain-containing protein</fullName>
    </recommendedName>
</protein>
<dbReference type="Pfam" id="PF01381">
    <property type="entry name" value="HTH_3"/>
    <property type="match status" value="1"/>
</dbReference>
<gene>
    <name evidence="2" type="ORF">GAGA_0066</name>
</gene>
<evidence type="ECO:0000259" key="1">
    <source>
        <dbReference type="PROSITE" id="PS50943"/>
    </source>
</evidence>
<dbReference type="EMBL" id="BAEK01000004">
    <property type="protein sequence ID" value="GAC02931.1"/>
    <property type="molecule type" value="Genomic_DNA"/>
</dbReference>
<comment type="caution">
    <text evidence="2">The sequence shown here is derived from an EMBL/GenBank/DDBJ whole genome shotgun (WGS) entry which is preliminary data.</text>
</comment>